<accession>A0A3E0WFJ9</accession>
<dbReference type="Proteomes" id="UP000256763">
    <property type="component" value="Unassembled WGS sequence"/>
</dbReference>
<gene>
    <name evidence="1" type="ORF">CAL65_22520</name>
</gene>
<dbReference type="RefSeq" id="WP_116348629.1">
    <property type="nucleotide sequence ID" value="NZ_NFZW01000056.1"/>
</dbReference>
<name>A0A3E0WFJ9_9GAMM</name>
<sequence>MIQQSYSIFRRNVPAVRLAHEIGKRGIALLEHADEFRESWLDTQISAKQVHELIDAIEAQPSVLNYCTPETIGRMIYMLMNTGDGWNFRDVQLIPSSSGILQYGPGRNERREAAILYLLQTLVTSKREYQEILEHIGPVTPGASATEKANRAEANQQQIMDFLDGRQKREFVSWLEDFT</sequence>
<evidence type="ECO:0000313" key="2">
    <source>
        <dbReference type="Proteomes" id="UP000256763"/>
    </source>
</evidence>
<proteinExistence type="predicted"/>
<organism evidence="1 2">
    <name type="scientific">Alkalilimnicola ehrlichii</name>
    <dbReference type="NCBI Taxonomy" id="351052"/>
    <lineage>
        <taxon>Bacteria</taxon>
        <taxon>Pseudomonadati</taxon>
        <taxon>Pseudomonadota</taxon>
        <taxon>Gammaproteobacteria</taxon>
        <taxon>Chromatiales</taxon>
        <taxon>Ectothiorhodospiraceae</taxon>
        <taxon>Alkalilimnicola</taxon>
    </lineage>
</organism>
<dbReference type="EMBL" id="NFZW01000056">
    <property type="protein sequence ID" value="RFA31508.1"/>
    <property type="molecule type" value="Genomic_DNA"/>
</dbReference>
<reference evidence="2" key="1">
    <citation type="submission" date="2017-05" db="EMBL/GenBank/DDBJ databases">
        <authorList>
            <person name="Sharma S."/>
            <person name="Sidhu C."/>
            <person name="Pinnaka A.K."/>
        </authorList>
    </citation>
    <scope>NUCLEOTIDE SEQUENCE [LARGE SCALE GENOMIC DNA]</scope>
    <source>
        <strain evidence="2">AK93</strain>
    </source>
</reference>
<protein>
    <submittedName>
        <fullName evidence="1">Uncharacterized protein</fullName>
    </submittedName>
</protein>
<dbReference type="AlphaFoldDB" id="A0A3E0WFJ9"/>
<evidence type="ECO:0000313" key="1">
    <source>
        <dbReference type="EMBL" id="RFA31508.1"/>
    </source>
</evidence>
<comment type="caution">
    <text evidence="1">The sequence shown here is derived from an EMBL/GenBank/DDBJ whole genome shotgun (WGS) entry which is preliminary data.</text>
</comment>
<keyword evidence="2" id="KW-1185">Reference proteome</keyword>